<evidence type="ECO:0000256" key="6">
    <source>
        <dbReference type="SAM" id="SignalP"/>
    </source>
</evidence>
<dbReference type="SUPFAM" id="SSF47266">
    <property type="entry name" value="4-helical cytokines"/>
    <property type="match status" value="1"/>
</dbReference>
<dbReference type="RefSeq" id="XP_006973419.1">
    <property type="nucleotide sequence ID" value="XM_006973357.1"/>
</dbReference>
<feature type="signal peptide" evidence="6">
    <location>
        <begin position="1"/>
        <end position="33"/>
    </location>
</feature>
<name>A0A6I9KYJ1_PERMB</name>
<evidence type="ECO:0000256" key="2">
    <source>
        <dbReference type="ARBA" id="ARBA00008813"/>
    </source>
</evidence>
<reference evidence="7 8" key="1">
    <citation type="submission" date="2018-10" db="EMBL/GenBank/DDBJ databases">
        <title>Improved assembly of the deer mouse Peromyscus maniculatus genome.</title>
        <authorList>
            <person name="Lassance J.-M."/>
            <person name="Hoekstra H.E."/>
        </authorList>
    </citation>
    <scope>NUCLEOTIDE SEQUENCE [LARGE SCALE GENOMIC DNA]</scope>
</reference>
<dbReference type="Pfam" id="PF14565">
    <property type="entry name" value="IL22"/>
    <property type="match status" value="1"/>
</dbReference>
<evidence type="ECO:0000256" key="4">
    <source>
        <dbReference type="ARBA" id="ARBA00022525"/>
    </source>
</evidence>
<dbReference type="AlphaFoldDB" id="A0A6I9KYJ1"/>
<comment type="subcellular location">
    <subcellularLocation>
        <location evidence="1">Secreted</location>
    </subcellularLocation>
</comment>
<reference evidence="7" key="3">
    <citation type="submission" date="2025-09" db="UniProtKB">
        <authorList>
            <consortium name="Ensembl"/>
        </authorList>
    </citation>
    <scope>IDENTIFICATION</scope>
</reference>
<dbReference type="PRINTS" id="PR01936">
    <property type="entry name" value="INTRLEUKIN22"/>
</dbReference>
<dbReference type="PROSITE" id="PS00520">
    <property type="entry name" value="INTERLEUKIN_10"/>
    <property type="match status" value="1"/>
</dbReference>
<protein>
    <submittedName>
        <fullName evidence="7">Uncharacterized protein</fullName>
    </submittedName>
</protein>
<dbReference type="GO" id="GO:0005615">
    <property type="term" value="C:extracellular space"/>
    <property type="evidence" value="ECO:0007669"/>
    <property type="project" value="UniProtKB-KW"/>
</dbReference>
<dbReference type="InterPro" id="IPR020423">
    <property type="entry name" value="IL-10_CS"/>
</dbReference>
<dbReference type="PANTHER" id="PTHR48488">
    <property type="entry name" value="INTERLEUKIN-22"/>
    <property type="match status" value="1"/>
</dbReference>
<dbReference type="GO" id="GO:0005125">
    <property type="term" value="F:cytokine activity"/>
    <property type="evidence" value="ECO:0007669"/>
    <property type="project" value="UniProtKB-KW"/>
</dbReference>
<evidence type="ECO:0000256" key="1">
    <source>
        <dbReference type="ARBA" id="ARBA00004613"/>
    </source>
</evidence>
<feature type="chain" id="PRO_5044634849" evidence="6">
    <location>
        <begin position="34"/>
        <end position="179"/>
    </location>
</feature>
<dbReference type="Proteomes" id="UP000694547">
    <property type="component" value="Chromosome 18"/>
</dbReference>
<evidence type="ECO:0000256" key="3">
    <source>
        <dbReference type="ARBA" id="ARBA00022514"/>
    </source>
</evidence>
<evidence type="ECO:0000256" key="5">
    <source>
        <dbReference type="ARBA" id="ARBA00022729"/>
    </source>
</evidence>
<dbReference type="InterPro" id="IPR009079">
    <property type="entry name" value="4_helix_cytokine-like_core"/>
</dbReference>
<keyword evidence="4" id="KW-0964">Secreted</keyword>
<accession>A0A6I9KYJ1</accession>
<keyword evidence="8" id="KW-1185">Reference proteome</keyword>
<dbReference type="GeneID" id="102918432"/>
<dbReference type="InterPro" id="IPR020453">
    <property type="entry name" value="IL-22"/>
</dbReference>
<sequence length="179" mass="20249">MAFLQKSMSFSLMGTLAISCLLLIVLWAQEAAALPITSHCKIDASDFQRPYFTNRTFMLAEEASLADNNTDVRLIGDELYRGVKMQDRCYVMKEVLNFTLEEVLSPQSDRFQPHMQEVVSFLTKLSNQLSLCRISGDGRRIQKNVQTMKETVKKLGEGGKIKVIGELNLLFFSLRNACV</sequence>
<evidence type="ECO:0000313" key="7">
    <source>
        <dbReference type="Ensembl" id="ENSPEMP00000008024.1"/>
    </source>
</evidence>
<keyword evidence="5 6" id="KW-0732">Signal</keyword>
<reference evidence="7" key="2">
    <citation type="submission" date="2025-08" db="UniProtKB">
        <authorList>
            <consortium name="Ensembl"/>
        </authorList>
    </citation>
    <scope>IDENTIFICATION</scope>
</reference>
<dbReference type="Gene3D" id="1.20.1250.10">
    <property type="match status" value="1"/>
</dbReference>
<comment type="similarity">
    <text evidence="2">Belongs to the IL-10 family.</text>
</comment>
<organism evidence="7 8">
    <name type="scientific">Peromyscus maniculatus bairdii</name>
    <name type="common">Prairie deer mouse</name>
    <dbReference type="NCBI Taxonomy" id="230844"/>
    <lineage>
        <taxon>Eukaryota</taxon>
        <taxon>Metazoa</taxon>
        <taxon>Chordata</taxon>
        <taxon>Craniata</taxon>
        <taxon>Vertebrata</taxon>
        <taxon>Euteleostomi</taxon>
        <taxon>Mammalia</taxon>
        <taxon>Eutheria</taxon>
        <taxon>Euarchontoglires</taxon>
        <taxon>Glires</taxon>
        <taxon>Rodentia</taxon>
        <taxon>Myomorpha</taxon>
        <taxon>Muroidea</taxon>
        <taxon>Cricetidae</taxon>
        <taxon>Neotominae</taxon>
        <taxon>Peromyscus</taxon>
    </lineage>
</organism>
<dbReference type="GeneTree" id="ENSGT00510000048550"/>
<dbReference type="PANTHER" id="PTHR48488:SF1">
    <property type="entry name" value="INTERLEUKIN-22"/>
    <property type="match status" value="1"/>
</dbReference>
<proteinExistence type="inferred from homology"/>
<dbReference type="CTD" id="50616"/>
<evidence type="ECO:0000313" key="8">
    <source>
        <dbReference type="Proteomes" id="UP000694547"/>
    </source>
</evidence>
<keyword evidence="3" id="KW-0202">Cytokine</keyword>
<gene>
    <name evidence="7" type="primary">Il22</name>
</gene>
<dbReference type="PROSITE" id="PS51257">
    <property type="entry name" value="PROKAR_LIPOPROTEIN"/>
    <property type="match status" value="1"/>
</dbReference>
<dbReference type="Ensembl" id="ENSPEMT00000012171.2">
    <property type="protein sequence ID" value="ENSPEMP00000008024.1"/>
    <property type="gene ID" value="ENSPEMG00000009805.2"/>
</dbReference>
<dbReference type="OrthoDB" id="9451249at2759"/>